<sequence>MARALLGHVGSPNEHLLAIEITRLRRRVAELEAQLQAERAHRAESLDPTLDIELHQLAEAAEPALA</sequence>
<reference evidence="3" key="1">
    <citation type="submission" date="2016-11" db="EMBL/GenBank/DDBJ databases">
        <authorList>
            <person name="Varghese N."/>
            <person name="Submissions S."/>
        </authorList>
    </citation>
    <scope>NUCLEOTIDE SEQUENCE [LARGE SCALE GENOMIC DNA]</scope>
    <source>
        <strain evidence="3">DSM 45627</strain>
    </source>
</reference>
<name>A0A1M5D1R9_9ACTN</name>
<gene>
    <name evidence="2" type="ORF">SAMN05443575_0422</name>
</gene>
<dbReference type="STRING" id="1206085.SAMN05443575_0422"/>
<evidence type="ECO:0000256" key="1">
    <source>
        <dbReference type="SAM" id="Coils"/>
    </source>
</evidence>
<evidence type="ECO:0008006" key="4">
    <source>
        <dbReference type="Google" id="ProtNLM"/>
    </source>
</evidence>
<dbReference type="EMBL" id="FQVU01000001">
    <property type="protein sequence ID" value="SHF60742.1"/>
    <property type="molecule type" value="Genomic_DNA"/>
</dbReference>
<protein>
    <recommendedName>
        <fullName evidence="4">MerR, DNA binding</fullName>
    </recommendedName>
</protein>
<proteinExistence type="predicted"/>
<keyword evidence="3" id="KW-1185">Reference proteome</keyword>
<organism evidence="2 3">
    <name type="scientific">Jatrophihabitans endophyticus</name>
    <dbReference type="NCBI Taxonomy" id="1206085"/>
    <lineage>
        <taxon>Bacteria</taxon>
        <taxon>Bacillati</taxon>
        <taxon>Actinomycetota</taxon>
        <taxon>Actinomycetes</taxon>
        <taxon>Jatrophihabitantales</taxon>
        <taxon>Jatrophihabitantaceae</taxon>
        <taxon>Jatrophihabitans</taxon>
    </lineage>
</organism>
<accession>A0A1M5D1R9</accession>
<dbReference type="AlphaFoldDB" id="A0A1M5D1R9"/>
<dbReference type="RefSeq" id="WP_073385284.1">
    <property type="nucleotide sequence ID" value="NZ_FQVU01000001.1"/>
</dbReference>
<evidence type="ECO:0000313" key="2">
    <source>
        <dbReference type="EMBL" id="SHF60742.1"/>
    </source>
</evidence>
<evidence type="ECO:0000313" key="3">
    <source>
        <dbReference type="Proteomes" id="UP000186132"/>
    </source>
</evidence>
<dbReference type="Proteomes" id="UP000186132">
    <property type="component" value="Unassembled WGS sequence"/>
</dbReference>
<keyword evidence="1" id="KW-0175">Coiled coil</keyword>
<feature type="coiled-coil region" evidence="1">
    <location>
        <begin position="14"/>
        <end position="41"/>
    </location>
</feature>